<dbReference type="Proteomes" id="UP000054350">
    <property type="component" value="Unassembled WGS sequence"/>
</dbReference>
<feature type="region of interest" description="Disordered" evidence="1">
    <location>
        <begin position="584"/>
        <end position="614"/>
    </location>
</feature>
<dbReference type="EMBL" id="GG745361">
    <property type="protein sequence ID" value="KNE69492.1"/>
    <property type="molecule type" value="Genomic_DNA"/>
</dbReference>
<feature type="region of interest" description="Disordered" evidence="1">
    <location>
        <begin position="252"/>
        <end position="286"/>
    </location>
</feature>
<keyword evidence="3" id="KW-1185">Reference proteome</keyword>
<evidence type="ECO:0000313" key="2">
    <source>
        <dbReference type="EMBL" id="KNE69492.1"/>
    </source>
</evidence>
<reference evidence="2 3" key="1">
    <citation type="submission" date="2009-11" db="EMBL/GenBank/DDBJ databases">
        <title>Annotation of Allomyces macrogynus ATCC 38327.</title>
        <authorList>
            <consortium name="The Broad Institute Genome Sequencing Platform"/>
            <person name="Russ C."/>
            <person name="Cuomo C."/>
            <person name="Burger G."/>
            <person name="Gray M.W."/>
            <person name="Holland P.W.H."/>
            <person name="King N."/>
            <person name="Lang F.B.F."/>
            <person name="Roger A.J."/>
            <person name="Ruiz-Trillo I."/>
            <person name="Young S.K."/>
            <person name="Zeng Q."/>
            <person name="Gargeya S."/>
            <person name="Fitzgerald M."/>
            <person name="Haas B."/>
            <person name="Abouelleil A."/>
            <person name="Alvarado L."/>
            <person name="Arachchi H.M."/>
            <person name="Berlin A."/>
            <person name="Chapman S.B."/>
            <person name="Gearin G."/>
            <person name="Goldberg J."/>
            <person name="Griggs A."/>
            <person name="Gujja S."/>
            <person name="Hansen M."/>
            <person name="Heiman D."/>
            <person name="Howarth C."/>
            <person name="Larimer J."/>
            <person name="Lui A."/>
            <person name="MacDonald P.J.P."/>
            <person name="McCowen C."/>
            <person name="Montmayeur A."/>
            <person name="Murphy C."/>
            <person name="Neiman D."/>
            <person name="Pearson M."/>
            <person name="Priest M."/>
            <person name="Roberts A."/>
            <person name="Saif S."/>
            <person name="Shea T."/>
            <person name="Sisk P."/>
            <person name="Stolte C."/>
            <person name="Sykes S."/>
            <person name="Wortman J."/>
            <person name="Nusbaum C."/>
            <person name="Birren B."/>
        </authorList>
    </citation>
    <scope>NUCLEOTIDE SEQUENCE [LARGE SCALE GENOMIC DNA]</scope>
    <source>
        <strain evidence="2 3">ATCC 38327</strain>
    </source>
</reference>
<dbReference type="VEuPathDB" id="FungiDB:AMAG_14058"/>
<dbReference type="AlphaFoldDB" id="A0A0L0T437"/>
<organism evidence="2 3">
    <name type="scientific">Allomyces macrogynus (strain ATCC 38327)</name>
    <name type="common">Allomyces javanicus var. macrogynus</name>
    <dbReference type="NCBI Taxonomy" id="578462"/>
    <lineage>
        <taxon>Eukaryota</taxon>
        <taxon>Fungi</taxon>
        <taxon>Fungi incertae sedis</taxon>
        <taxon>Blastocladiomycota</taxon>
        <taxon>Blastocladiomycetes</taxon>
        <taxon>Blastocladiales</taxon>
        <taxon>Blastocladiaceae</taxon>
        <taxon>Allomyces</taxon>
    </lineage>
</organism>
<evidence type="ECO:0000313" key="3">
    <source>
        <dbReference type="Proteomes" id="UP000054350"/>
    </source>
</evidence>
<feature type="compositionally biased region" description="Acidic residues" evidence="1">
    <location>
        <begin position="680"/>
        <end position="697"/>
    </location>
</feature>
<reference evidence="3" key="2">
    <citation type="submission" date="2009-11" db="EMBL/GenBank/DDBJ databases">
        <title>The Genome Sequence of Allomyces macrogynus strain ATCC 38327.</title>
        <authorList>
            <consortium name="The Broad Institute Genome Sequencing Platform"/>
            <person name="Russ C."/>
            <person name="Cuomo C."/>
            <person name="Shea T."/>
            <person name="Young S.K."/>
            <person name="Zeng Q."/>
            <person name="Koehrsen M."/>
            <person name="Haas B."/>
            <person name="Borodovsky M."/>
            <person name="Guigo R."/>
            <person name="Alvarado L."/>
            <person name="Berlin A."/>
            <person name="Borenstein D."/>
            <person name="Chen Z."/>
            <person name="Engels R."/>
            <person name="Freedman E."/>
            <person name="Gellesch M."/>
            <person name="Goldberg J."/>
            <person name="Griggs A."/>
            <person name="Gujja S."/>
            <person name="Heiman D."/>
            <person name="Hepburn T."/>
            <person name="Howarth C."/>
            <person name="Jen D."/>
            <person name="Larson L."/>
            <person name="Lewis B."/>
            <person name="Mehta T."/>
            <person name="Park D."/>
            <person name="Pearson M."/>
            <person name="Roberts A."/>
            <person name="Saif S."/>
            <person name="Shenoy N."/>
            <person name="Sisk P."/>
            <person name="Stolte C."/>
            <person name="Sykes S."/>
            <person name="Walk T."/>
            <person name="White J."/>
            <person name="Yandava C."/>
            <person name="Burger G."/>
            <person name="Gray M.W."/>
            <person name="Holland P.W.H."/>
            <person name="King N."/>
            <person name="Lang F.B.F."/>
            <person name="Roger A.J."/>
            <person name="Ruiz-Trillo I."/>
            <person name="Lander E."/>
            <person name="Nusbaum C."/>
        </authorList>
    </citation>
    <scope>NUCLEOTIDE SEQUENCE [LARGE SCALE GENOMIC DNA]</scope>
    <source>
        <strain evidence="3">ATCC 38327</strain>
    </source>
</reference>
<evidence type="ECO:0000256" key="1">
    <source>
        <dbReference type="SAM" id="MobiDB-lite"/>
    </source>
</evidence>
<accession>A0A0L0T437</accession>
<sequence>MRGSSIARTAASVTKLDLKTDVYALLDALDEVPVPPLPAPVKAMILDQIHFANCLDLAGEAAPRSTVVQTQSRELFCSNVITNRGVVAFSGILRVIAFLHGRGVTPCILDVFPLKYMSWHTMAQRKAVTNDMLGKLRDALSALVGEQGVKWVYDAICANLFIPNAVKAALYSEILADMVHAGLVDAVADLLQHSEVDPSRNNGRLLQAAMDGQHPTILTLLRLDERIDTCALDQQEEEEACRLADYDVETHSVEASGSDDEEETRGLAVPAEAEVGQATTREESAVTDVAREDGAQQIAVQVERQEQDLSIVAGEDDVCERARVEKQGQDVDEEHVLELAEKMLDGTSAPDLPALQRLSTLASRRDDLITLSAAKVFHGRHVGEPDWIIPMTDPTSSMGEVLRVRISTTALLVPSGSWELSVRLRSPSYMLPKINVEVNIQAPVIGPENQLGWESRTLCVDDIQLPATDGQYVQWRVPIEPIHVESALGFNKLVLRLMKMPNVYLFDDLLLDTVEVRSLRSVWSAAPIGGSLSALDDLPPILSKLGKIAASASMSNTPVFVAPALIAGAQSRFVDPLHPDDRTIRDPRWDDLSATDAPTRPHVEVGQPTRPWRPAPGSHIVMDDVDRAHQQLNVRALANVGRIIRGPAGEHDEEFPPPPYEPRDSAREGAVPDLERSNSEMEEDVPDMEEDVPDMEEAAPCLE</sequence>
<gene>
    <name evidence="2" type="ORF">AMAG_14058</name>
</gene>
<dbReference type="OrthoDB" id="10440182at2759"/>
<protein>
    <submittedName>
        <fullName evidence="2">Uncharacterized protein</fullName>
    </submittedName>
</protein>
<name>A0A0L0T437_ALLM3</name>
<feature type="region of interest" description="Disordered" evidence="1">
    <location>
        <begin position="647"/>
        <end position="703"/>
    </location>
</feature>
<proteinExistence type="predicted"/>